<accession>A0A383RFA8</accession>
<feature type="transmembrane region" description="Helical" evidence="1">
    <location>
        <begin position="73"/>
        <end position="94"/>
    </location>
</feature>
<protein>
    <recommendedName>
        <fullName evidence="4">Integral membrane protein</fullName>
    </recommendedName>
</protein>
<dbReference type="AlphaFoldDB" id="A0A383RFA8"/>
<reference evidence="3" key="1">
    <citation type="submission" date="2018-08" db="EMBL/GenBank/DDBJ databases">
        <authorList>
            <person name="Chevrot R."/>
        </authorList>
    </citation>
    <scope>NUCLEOTIDE SEQUENCE [LARGE SCALE GENOMIC DNA]</scope>
</reference>
<evidence type="ECO:0000313" key="3">
    <source>
        <dbReference type="Proteomes" id="UP000304148"/>
    </source>
</evidence>
<proteinExistence type="predicted"/>
<dbReference type="EMBL" id="LS992241">
    <property type="protein sequence ID" value="SYX85351.1"/>
    <property type="molecule type" value="Genomic_DNA"/>
</dbReference>
<evidence type="ECO:0000256" key="1">
    <source>
        <dbReference type="SAM" id="Phobius"/>
    </source>
</evidence>
<feature type="transmembrane region" description="Helical" evidence="1">
    <location>
        <begin position="6"/>
        <end position="27"/>
    </location>
</feature>
<organism evidence="2 3">
    <name type="scientific">Paenibacillus alvei</name>
    <name type="common">Bacillus alvei</name>
    <dbReference type="NCBI Taxonomy" id="44250"/>
    <lineage>
        <taxon>Bacteria</taxon>
        <taxon>Bacillati</taxon>
        <taxon>Bacillota</taxon>
        <taxon>Bacilli</taxon>
        <taxon>Bacillales</taxon>
        <taxon>Paenibacillaceae</taxon>
        <taxon>Paenibacillus</taxon>
    </lineage>
</organism>
<dbReference type="RefSeq" id="WP_021258995.1">
    <property type="nucleotide sequence ID" value="NZ_LS992241.1"/>
</dbReference>
<gene>
    <name evidence="2" type="ORF">PBLR_13773</name>
</gene>
<evidence type="ECO:0008006" key="4">
    <source>
        <dbReference type="Google" id="ProtNLM"/>
    </source>
</evidence>
<keyword evidence="1" id="KW-1133">Transmembrane helix</keyword>
<feature type="transmembrane region" description="Helical" evidence="1">
    <location>
        <begin position="39"/>
        <end position="61"/>
    </location>
</feature>
<feature type="transmembrane region" description="Helical" evidence="1">
    <location>
        <begin position="115"/>
        <end position="139"/>
    </location>
</feature>
<evidence type="ECO:0000313" key="2">
    <source>
        <dbReference type="EMBL" id="SYX85351.1"/>
    </source>
</evidence>
<keyword evidence="1" id="KW-0472">Membrane</keyword>
<sequence>MYSAFSLLHILGAVAMGFYAIVPFIVGKLNKLSTAGQEGLLVGVGTANRLGQYFLIVQFITGGYLMSQAKYSVLWMVLTTVVFLAIAAFSGIMGKQIKLAAQSAKSGKADAAATGKVRTFSTLIFVLFIVIVLLMVYSYKFITVTAG</sequence>
<name>A0A383RFA8_PAEAL</name>
<dbReference type="Proteomes" id="UP000304148">
    <property type="component" value="Chromosome"/>
</dbReference>
<keyword evidence="1" id="KW-0812">Transmembrane</keyword>